<name>A0A1R1PK87_ZANCU</name>
<comment type="caution">
    <text evidence="2">The sequence shown here is derived from an EMBL/GenBank/DDBJ whole genome shotgun (WGS) entry which is preliminary data.</text>
</comment>
<dbReference type="EMBL" id="LSSK01000924">
    <property type="protein sequence ID" value="OMH81333.1"/>
    <property type="molecule type" value="Genomic_DNA"/>
</dbReference>
<feature type="region of interest" description="Disordered" evidence="1">
    <location>
        <begin position="125"/>
        <end position="158"/>
    </location>
</feature>
<sequence length="158" mass="16766">MGIMPRSPHAVRFGSPVYSSPKYVTQSGYSSPTGMVAHPGYISPPLYRSAQSPILSPMFASPIPVYNGQHVAHAPGSPYNGGYAVIGYGSPTNMSATDLGTSGYASPDYISPHLLSSPVYDMHPGYRPRFEQMPSGNTASDGHIQPLPIDQSSNPSHT</sequence>
<dbReference type="AlphaFoldDB" id="A0A1R1PK87"/>
<accession>A0A1R1PK87</accession>
<evidence type="ECO:0000256" key="1">
    <source>
        <dbReference type="SAM" id="MobiDB-lite"/>
    </source>
</evidence>
<protein>
    <submittedName>
        <fullName evidence="2">Uncharacterized protein</fullName>
    </submittedName>
</protein>
<evidence type="ECO:0000313" key="2">
    <source>
        <dbReference type="EMBL" id="OMH81333.1"/>
    </source>
</evidence>
<organism evidence="2 3">
    <name type="scientific">Zancudomyces culisetae</name>
    <name type="common">Gut fungus</name>
    <name type="synonym">Smittium culisetae</name>
    <dbReference type="NCBI Taxonomy" id="1213189"/>
    <lineage>
        <taxon>Eukaryota</taxon>
        <taxon>Fungi</taxon>
        <taxon>Fungi incertae sedis</taxon>
        <taxon>Zoopagomycota</taxon>
        <taxon>Kickxellomycotina</taxon>
        <taxon>Harpellomycetes</taxon>
        <taxon>Harpellales</taxon>
        <taxon>Legeriomycetaceae</taxon>
        <taxon>Zancudomyces</taxon>
    </lineage>
</organism>
<proteinExistence type="predicted"/>
<dbReference type="Proteomes" id="UP000188320">
    <property type="component" value="Unassembled WGS sequence"/>
</dbReference>
<gene>
    <name evidence="2" type="ORF">AX774_g5209</name>
</gene>
<evidence type="ECO:0000313" key="3">
    <source>
        <dbReference type="Proteomes" id="UP000188320"/>
    </source>
</evidence>
<keyword evidence="3" id="KW-1185">Reference proteome</keyword>
<reference evidence="3" key="1">
    <citation type="submission" date="2017-01" db="EMBL/GenBank/DDBJ databases">
        <authorList>
            <person name="Wang Y."/>
            <person name="White M."/>
            <person name="Kvist S."/>
            <person name="Moncalvo J.-M."/>
        </authorList>
    </citation>
    <scope>NUCLEOTIDE SEQUENCE [LARGE SCALE GENOMIC DNA]</scope>
    <source>
        <strain evidence="3">COL-18-3</strain>
    </source>
</reference>